<evidence type="ECO:0000256" key="2">
    <source>
        <dbReference type="PROSITE-ProRule" id="PRU00663"/>
    </source>
</evidence>
<sequence length="288" mass="33181">PEKKAMWRREMDWLLCVSDHIVELVPTWQTFPDGTRLEIMTSRPRSDLYINLPALRKLDHMLLETLESFRDTEFWYVDQGICAPDCDGSASFRRPAHRRDEKWWLPVPRVPPGGLREATRRQLEHKRDAANQILKAAMAINSNALAEMDVPDSYHDSLPKNGRATLGDIIYRYITSEQFSPDCLLDCLDLSSEYQAVEIANRVEAAVYVWRRRGTAAKSAGTKSSWGMVKDMIMDTEKRGDLLAERAEGLLISLKQRFPGLTQTSLDMSKIQYNKVCHWHQCNIDLLR</sequence>
<dbReference type="EnsemblPlants" id="AET1Gv20674600.10">
    <property type="protein sequence ID" value="AET1Gv20674600.10"/>
    <property type="gene ID" value="AET1Gv20674600"/>
</dbReference>
<dbReference type="PANTHER" id="PTHR33101:SF74">
    <property type="entry name" value="OS05G0454200 PROTEIN"/>
    <property type="match status" value="1"/>
</dbReference>
<keyword evidence="5" id="KW-1185">Reference proteome</keyword>
<reference evidence="4" key="5">
    <citation type="journal article" date="2021" name="G3 (Bethesda)">
        <title>Aegilops tauschii genome assembly Aet v5.0 features greater sequence contiguity and improved annotation.</title>
        <authorList>
            <person name="Wang L."/>
            <person name="Zhu T."/>
            <person name="Rodriguez J.C."/>
            <person name="Deal K.R."/>
            <person name="Dubcovsky J."/>
            <person name="McGuire P.E."/>
            <person name="Lux T."/>
            <person name="Spannagl M."/>
            <person name="Mayer K.F.X."/>
            <person name="Baldrich P."/>
            <person name="Meyers B.C."/>
            <person name="Huo N."/>
            <person name="Gu Y.Q."/>
            <person name="Zhou H."/>
            <person name="Devos K.M."/>
            <person name="Bennetzen J.L."/>
            <person name="Unver T."/>
            <person name="Budak H."/>
            <person name="Gulick P.J."/>
            <person name="Galiba G."/>
            <person name="Kalapos B."/>
            <person name="Nelson D.R."/>
            <person name="Li P."/>
            <person name="You F.M."/>
            <person name="Luo M.C."/>
            <person name="Dvorak J."/>
        </authorList>
    </citation>
    <scope>NUCLEOTIDE SEQUENCE [LARGE SCALE GENOMIC DNA]</scope>
    <source>
        <strain evidence="4">cv. AL8/78</strain>
    </source>
</reference>
<dbReference type="Gene3D" id="1.20.58.1310">
    <property type="entry name" value="PRONE domain, subdomain 2"/>
    <property type="match status" value="1"/>
</dbReference>
<reference evidence="5" key="1">
    <citation type="journal article" date="2014" name="Science">
        <title>Ancient hybridizations among the ancestral genomes of bread wheat.</title>
        <authorList>
            <consortium name="International Wheat Genome Sequencing Consortium,"/>
            <person name="Marcussen T."/>
            <person name="Sandve S.R."/>
            <person name="Heier L."/>
            <person name="Spannagl M."/>
            <person name="Pfeifer M."/>
            <person name="Jakobsen K.S."/>
            <person name="Wulff B.B."/>
            <person name="Steuernagel B."/>
            <person name="Mayer K.F."/>
            <person name="Olsen O.A."/>
        </authorList>
    </citation>
    <scope>NUCLEOTIDE SEQUENCE [LARGE SCALE GENOMIC DNA]</scope>
    <source>
        <strain evidence="5">cv. AL8/78</strain>
    </source>
</reference>
<dbReference type="Gene3D" id="1.20.58.2010">
    <property type="entry name" value="PRONE domain, subdomain 1"/>
    <property type="match status" value="1"/>
</dbReference>
<dbReference type="AlphaFoldDB" id="A0A452Z8K9"/>
<dbReference type="FunFam" id="1.20.58.1310:FF:000003">
    <property type="entry name" value="Rop guanine nucleotide exchange factor 7"/>
    <property type="match status" value="1"/>
</dbReference>
<dbReference type="Pfam" id="PF03759">
    <property type="entry name" value="PRONE"/>
    <property type="match status" value="1"/>
</dbReference>
<dbReference type="PROSITE" id="PS51334">
    <property type="entry name" value="PRONE"/>
    <property type="match status" value="1"/>
</dbReference>
<feature type="domain" description="PRONE" evidence="3">
    <location>
        <begin position="1"/>
        <end position="288"/>
    </location>
</feature>
<organism evidence="4 5">
    <name type="scientific">Aegilops tauschii subsp. strangulata</name>
    <name type="common">Goatgrass</name>
    <dbReference type="NCBI Taxonomy" id="200361"/>
    <lineage>
        <taxon>Eukaryota</taxon>
        <taxon>Viridiplantae</taxon>
        <taxon>Streptophyta</taxon>
        <taxon>Embryophyta</taxon>
        <taxon>Tracheophyta</taxon>
        <taxon>Spermatophyta</taxon>
        <taxon>Magnoliopsida</taxon>
        <taxon>Liliopsida</taxon>
        <taxon>Poales</taxon>
        <taxon>Poaceae</taxon>
        <taxon>BOP clade</taxon>
        <taxon>Pooideae</taxon>
        <taxon>Triticodae</taxon>
        <taxon>Triticeae</taxon>
        <taxon>Triticinae</taxon>
        <taxon>Aegilops</taxon>
    </lineage>
</organism>
<dbReference type="GO" id="GO:0005085">
    <property type="term" value="F:guanyl-nucleotide exchange factor activity"/>
    <property type="evidence" value="ECO:0007669"/>
    <property type="project" value="UniProtKB-UniRule"/>
</dbReference>
<proteinExistence type="predicted"/>
<accession>A0A452Z8K9</accession>
<dbReference type="PANTHER" id="PTHR33101">
    <property type="entry name" value="ROP GUANINE NUCLEOTIDE EXCHANGE FACTOR 1"/>
    <property type="match status" value="1"/>
</dbReference>
<reference evidence="4" key="3">
    <citation type="journal article" date="2017" name="Nature">
        <title>Genome sequence of the progenitor of the wheat D genome Aegilops tauschii.</title>
        <authorList>
            <person name="Luo M.C."/>
            <person name="Gu Y.Q."/>
            <person name="Puiu D."/>
            <person name="Wang H."/>
            <person name="Twardziok S.O."/>
            <person name="Deal K.R."/>
            <person name="Huo N."/>
            <person name="Zhu T."/>
            <person name="Wang L."/>
            <person name="Wang Y."/>
            <person name="McGuire P.E."/>
            <person name="Liu S."/>
            <person name="Long H."/>
            <person name="Ramasamy R.K."/>
            <person name="Rodriguez J.C."/>
            <person name="Van S.L."/>
            <person name="Yuan L."/>
            <person name="Wang Z."/>
            <person name="Xia Z."/>
            <person name="Xiao L."/>
            <person name="Anderson O.D."/>
            <person name="Ouyang S."/>
            <person name="Liang Y."/>
            <person name="Zimin A.V."/>
            <person name="Pertea G."/>
            <person name="Qi P."/>
            <person name="Bennetzen J.L."/>
            <person name="Dai X."/>
            <person name="Dawson M.W."/>
            <person name="Muller H.G."/>
            <person name="Kugler K."/>
            <person name="Rivarola-Duarte L."/>
            <person name="Spannagl M."/>
            <person name="Mayer K.F.X."/>
            <person name="Lu F.H."/>
            <person name="Bevan M.W."/>
            <person name="Leroy P."/>
            <person name="Li P."/>
            <person name="You F.M."/>
            <person name="Sun Q."/>
            <person name="Liu Z."/>
            <person name="Lyons E."/>
            <person name="Wicker T."/>
            <person name="Salzberg S.L."/>
            <person name="Devos K.M."/>
            <person name="Dvorak J."/>
        </authorList>
    </citation>
    <scope>NUCLEOTIDE SEQUENCE [LARGE SCALE GENOMIC DNA]</scope>
    <source>
        <strain evidence="4">cv. AL8/78</strain>
    </source>
</reference>
<evidence type="ECO:0000313" key="5">
    <source>
        <dbReference type="Proteomes" id="UP000015105"/>
    </source>
</evidence>
<protein>
    <recommendedName>
        <fullName evidence="3">PRONE domain-containing protein</fullName>
    </recommendedName>
</protein>
<dbReference type="Proteomes" id="UP000015105">
    <property type="component" value="Chromosome 1D"/>
</dbReference>
<name>A0A452Z8K9_AEGTS</name>
<evidence type="ECO:0000313" key="4">
    <source>
        <dbReference type="EnsemblPlants" id="AET1Gv20674600.10"/>
    </source>
</evidence>
<dbReference type="Gramene" id="AET1Gv20674600.10">
    <property type="protein sequence ID" value="AET1Gv20674600.10"/>
    <property type="gene ID" value="AET1Gv20674600"/>
</dbReference>
<dbReference type="InterPro" id="IPR038937">
    <property type="entry name" value="RopGEF"/>
</dbReference>
<keyword evidence="1 2" id="KW-0344">Guanine-nucleotide releasing factor</keyword>
<evidence type="ECO:0000259" key="3">
    <source>
        <dbReference type="PROSITE" id="PS51334"/>
    </source>
</evidence>
<evidence type="ECO:0000256" key="1">
    <source>
        <dbReference type="ARBA" id="ARBA00022658"/>
    </source>
</evidence>
<reference evidence="4" key="4">
    <citation type="submission" date="2019-03" db="UniProtKB">
        <authorList>
            <consortium name="EnsemblPlants"/>
        </authorList>
    </citation>
    <scope>IDENTIFICATION</scope>
</reference>
<reference evidence="5" key="2">
    <citation type="journal article" date="2017" name="Nat. Plants">
        <title>The Aegilops tauschii genome reveals multiple impacts of transposons.</title>
        <authorList>
            <person name="Zhao G."/>
            <person name="Zou C."/>
            <person name="Li K."/>
            <person name="Wang K."/>
            <person name="Li T."/>
            <person name="Gao L."/>
            <person name="Zhang X."/>
            <person name="Wang H."/>
            <person name="Yang Z."/>
            <person name="Liu X."/>
            <person name="Jiang W."/>
            <person name="Mao L."/>
            <person name="Kong X."/>
            <person name="Jiao Y."/>
            <person name="Jia J."/>
        </authorList>
    </citation>
    <scope>NUCLEOTIDE SEQUENCE [LARGE SCALE GENOMIC DNA]</scope>
    <source>
        <strain evidence="5">cv. AL8/78</strain>
    </source>
</reference>
<dbReference type="InterPro" id="IPR005512">
    <property type="entry name" value="PRONE_dom"/>
</dbReference>